<feature type="chain" id="PRO_5011489705" description="DUF2057 domain-containing protein" evidence="1">
    <location>
        <begin position="20"/>
        <end position="134"/>
    </location>
</feature>
<dbReference type="InterPro" id="IPR018635">
    <property type="entry name" value="UPF0319"/>
</dbReference>
<keyword evidence="1" id="KW-0732">Signal</keyword>
<keyword evidence="3" id="KW-1185">Reference proteome</keyword>
<reference evidence="3" key="1">
    <citation type="submission" date="2016-10" db="EMBL/GenBank/DDBJ databases">
        <authorList>
            <person name="Varghese N."/>
            <person name="Submissions S."/>
        </authorList>
    </citation>
    <scope>NUCLEOTIDE SEQUENCE [LARGE SCALE GENOMIC DNA]</scope>
    <source>
        <strain evidence="3">DSM 23317</strain>
    </source>
</reference>
<sequence length="134" mass="14562">MNTLMIGAALVLASATTTAATLQLPLGFEAMNVNGEAVSGQQNTIELGQGKQVVTLRYINPFISHPEANDHYTSAPIHLVFNADQGEYRIELKDRRAYQAYGHDLKFQIEQNGQAVPSKRYSNTGAIAVSLLAD</sequence>
<organism evidence="2 3">
    <name type="scientific">Ferrimonas sediminum</name>
    <dbReference type="NCBI Taxonomy" id="718193"/>
    <lineage>
        <taxon>Bacteria</taxon>
        <taxon>Pseudomonadati</taxon>
        <taxon>Pseudomonadota</taxon>
        <taxon>Gammaproteobacteria</taxon>
        <taxon>Alteromonadales</taxon>
        <taxon>Ferrimonadaceae</taxon>
        <taxon>Ferrimonas</taxon>
    </lineage>
</organism>
<dbReference type="EMBL" id="FNEM01000003">
    <property type="protein sequence ID" value="SDI78435.1"/>
    <property type="molecule type" value="Genomic_DNA"/>
</dbReference>
<dbReference type="AlphaFoldDB" id="A0A1G8NE57"/>
<accession>A0A1G8NE57</accession>
<dbReference type="Pfam" id="PF09829">
    <property type="entry name" value="DUF2057"/>
    <property type="match status" value="1"/>
</dbReference>
<protein>
    <recommendedName>
        <fullName evidence="4">DUF2057 domain-containing protein</fullName>
    </recommendedName>
</protein>
<evidence type="ECO:0000313" key="3">
    <source>
        <dbReference type="Proteomes" id="UP000199527"/>
    </source>
</evidence>
<evidence type="ECO:0000256" key="1">
    <source>
        <dbReference type="SAM" id="SignalP"/>
    </source>
</evidence>
<feature type="signal peptide" evidence="1">
    <location>
        <begin position="1"/>
        <end position="19"/>
    </location>
</feature>
<evidence type="ECO:0008006" key="4">
    <source>
        <dbReference type="Google" id="ProtNLM"/>
    </source>
</evidence>
<proteinExistence type="predicted"/>
<gene>
    <name evidence="2" type="ORF">SAMN04488540_10399</name>
</gene>
<dbReference type="RefSeq" id="WP_176819183.1">
    <property type="nucleotide sequence ID" value="NZ_FNEM01000003.1"/>
</dbReference>
<name>A0A1G8NE57_9GAMM</name>
<dbReference type="Proteomes" id="UP000199527">
    <property type="component" value="Unassembled WGS sequence"/>
</dbReference>
<evidence type="ECO:0000313" key="2">
    <source>
        <dbReference type="EMBL" id="SDI78435.1"/>
    </source>
</evidence>